<feature type="compositionally biased region" description="Polar residues" evidence="1">
    <location>
        <begin position="161"/>
        <end position="177"/>
    </location>
</feature>
<feature type="compositionally biased region" description="Low complexity" evidence="1">
    <location>
        <begin position="228"/>
        <end position="243"/>
    </location>
</feature>
<dbReference type="AlphaFoldDB" id="A0A9P8C4E5"/>
<dbReference type="OrthoDB" id="77405at2759"/>
<dbReference type="GO" id="GO:0003676">
    <property type="term" value="F:nucleic acid binding"/>
    <property type="evidence" value="ECO:0007669"/>
    <property type="project" value="InterPro"/>
</dbReference>
<comment type="caution">
    <text evidence="2">The sequence shown here is derived from an EMBL/GenBank/DDBJ whole genome shotgun (WGS) entry which is preliminary data.</text>
</comment>
<proteinExistence type="predicted"/>
<dbReference type="InterPro" id="IPR035979">
    <property type="entry name" value="RBD_domain_sf"/>
</dbReference>
<gene>
    <name evidence="2" type="ORF">BJ875DRAFT_42246</name>
</gene>
<organism evidence="2 3">
    <name type="scientific">Amylocarpus encephaloides</name>
    <dbReference type="NCBI Taxonomy" id="45428"/>
    <lineage>
        <taxon>Eukaryota</taxon>
        <taxon>Fungi</taxon>
        <taxon>Dikarya</taxon>
        <taxon>Ascomycota</taxon>
        <taxon>Pezizomycotina</taxon>
        <taxon>Leotiomycetes</taxon>
        <taxon>Helotiales</taxon>
        <taxon>Helotiales incertae sedis</taxon>
        <taxon>Amylocarpus</taxon>
    </lineage>
</organism>
<reference evidence="2" key="1">
    <citation type="journal article" date="2021" name="IMA Fungus">
        <title>Genomic characterization of three marine fungi, including Emericellopsis atlantica sp. nov. with signatures of a generalist lifestyle and marine biomass degradation.</title>
        <authorList>
            <person name="Hagestad O.C."/>
            <person name="Hou L."/>
            <person name="Andersen J.H."/>
            <person name="Hansen E.H."/>
            <person name="Altermark B."/>
            <person name="Li C."/>
            <person name="Kuhnert E."/>
            <person name="Cox R.J."/>
            <person name="Crous P.W."/>
            <person name="Spatafora J.W."/>
            <person name="Lail K."/>
            <person name="Amirebrahimi M."/>
            <person name="Lipzen A."/>
            <person name="Pangilinan J."/>
            <person name="Andreopoulos W."/>
            <person name="Hayes R.D."/>
            <person name="Ng V."/>
            <person name="Grigoriev I.V."/>
            <person name="Jackson S.A."/>
            <person name="Sutton T.D.S."/>
            <person name="Dobson A.D.W."/>
            <person name="Rama T."/>
        </authorList>
    </citation>
    <scope>NUCLEOTIDE SEQUENCE</scope>
    <source>
        <strain evidence="2">TRa018bII</strain>
    </source>
</reference>
<evidence type="ECO:0000313" key="2">
    <source>
        <dbReference type="EMBL" id="KAG9233548.1"/>
    </source>
</evidence>
<evidence type="ECO:0008006" key="4">
    <source>
        <dbReference type="Google" id="ProtNLM"/>
    </source>
</evidence>
<accession>A0A9P8C4E5</accession>
<dbReference type="Proteomes" id="UP000824998">
    <property type="component" value="Unassembled WGS sequence"/>
</dbReference>
<evidence type="ECO:0000256" key="1">
    <source>
        <dbReference type="SAM" id="MobiDB-lite"/>
    </source>
</evidence>
<feature type="compositionally biased region" description="Basic and acidic residues" evidence="1">
    <location>
        <begin position="217"/>
        <end position="227"/>
    </location>
</feature>
<dbReference type="EMBL" id="MU251496">
    <property type="protein sequence ID" value="KAG9233548.1"/>
    <property type="molecule type" value="Genomic_DNA"/>
</dbReference>
<keyword evidence="3" id="KW-1185">Reference proteome</keyword>
<protein>
    <recommendedName>
        <fullName evidence="4">RRM domain-containing protein</fullName>
    </recommendedName>
</protein>
<dbReference type="SUPFAM" id="SSF54928">
    <property type="entry name" value="RNA-binding domain, RBD"/>
    <property type="match status" value="1"/>
</dbReference>
<name>A0A9P8C4E5_9HELO</name>
<feature type="region of interest" description="Disordered" evidence="1">
    <location>
        <begin position="161"/>
        <end position="198"/>
    </location>
</feature>
<evidence type="ECO:0000313" key="3">
    <source>
        <dbReference type="Proteomes" id="UP000824998"/>
    </source>
</evidence>
<sequence>MAPYPELLWIFEGLFINPNDAPDGYQDSWFSFIDLSASRMLPAIPPQYRREFEENRVVYVVGLPIHWSPPDTMGMFSAIGNVEKCIVVVDMVSRESFRWVVMATTGERDEAIRIFHNVSIGDEFYQGKNRGMRIRLCPAAGPGEHILFPTQLFRDAHHQIVQSTQDASTSSPESQTCHAHPLPPSPASTSSKEAPEDEVIRETLRTFSFHDKAVDLNEEEDHKDKGKQPQSTSPTTPTIITTPPEGFITQAVSWANIAGIANPSSRNIDIQPTAKPTTARLKPVGRIPSISSNNESHTDQIRVVHLLNIPPNLTLQGVSDAVQEGPLRCIQFATDEEAGTRYAGIVFQTARDAEQFYQVLVRERTESRPNRFKFIVDAARGDPFPMDATLRAMGAPNFASRRLTIVKSRFFFMFGERQLKALCDKLVGADKIQLVWLYNGGNATVVFSDVNAAIIVKNKLDDMSEGIGLISGQSASTWEGLQTTFSKDPCVQPLELKTAMTTA</sequence>
<feature type="region of interest" description="Disordered" evidence="1">
    <location>
        <begin position="217"/>
        <end position="243"/>
    </location>
</feature>